<dbReference type="PANTHER" id="PTHR22625:SF9">
    <property type="entry name" value="PLEXIN-B2"/>
    <property type="match status" value="1"/>
</dbReference>
<dbReference type="Pfam" id="PF01833">
    <property type="entry name" value="TIG"/>
    <property type="match status" value="1"/>
</dbReference>
<organism evidence="3">
    <name type="scientific">Tetraodon nigroviridis</name>
    <name type="common">Spotted green pufferfish</name>
    <name type="synonym">Chelonodon nigroviridis</name>
    <dbReference type="NCBI Taxonomy" id="99883"/>
    <lineage>
        <taxon>Eukaryota</taxon>
        <taxon>Metazoa</taxon>
        <taxon>Chordata</taxon>
        <taxon>Craniata</taxon>
        <taxon>Vertebrata</taxon>
        <taxon>Euteleostomi</taxon>
        <taxon>Actinopterygii</taxon>
        <taxon>Neopterygii</taxon>
        <taxon>Teleostei</taxon>
        <taxon>Neoteleostei</taxon>
        <taxon>Acanthomorphata</taxon>
        <taxon>Eupercaria</taxon>
        <taxon>Tetraodontiformes</taxon>
        <taxon>Tetradontoidea</taxon>
        <taxon>Tetraodontidae</taxon>
        <taxon>Tetraodon</taxon>
    </lineage>
</organism>
<comment type="caution">
    <text evidence="3">The sequence shown here is derived from an EMBL/GenBank/DDBJ whole genome shotgun (WGS) entry which is preliminary data.</text>
</comment>
<evidence type="ECO:0000256" key="1">
    <source>
        <dbReference type="SAM" id="MobiDB-lite"/>
    </source>
</evidence>
<feature type="non-terminal residue" evidence="3">
    <location>
        <position position="1"/>
    </location>
</feature>
<dbReference type="GO" id="GO:0050772">
    <property type="term" value="P:positive regulation of axonogenesis"/>
    <property type="evidence" value="ECO:0007669"/>
    <property type="project" value="TreeGrafter"/>
</dbReference>
<dbReference type="GO" id="GO:0030334">
    <property type="term" value="P:regulation of cell migration"/>
    <property type="evidence" value="ECO:0007669"/>
    <property type="project" value="TreeGrafter"/>
</dbReference>
<dbReference type="KEGG" id="tng:GSTEN00001771G001"/>
<accession>Q4TF89</accession>
<dbReference type="GO" id="GO:0002116">
    <property type="term" value="C:semaphorin receptor complex"/>
    <property type="evidence" value="ECO:0007669"/>
    <property type="project" value="TreeGrafter"/>
</dbReference>
<dbReference type="InterPro" id="IPR031148">
    <property type="entry name" value="Plexin"/>
</dbReference>
<name>Q4TF89_TETNG</name>
<dbReference type="GO" id="GO:0007162">
    <property type="term" value="P:negative regulation of cell adhesion"/>
    <property type="evidence" value="ECO:0007669"/>
    <property type="project" value="TreeGrafter"/>
</dbReference>
<protein>
    <submittedName>
        <fullName evidence="3">(spotted green pufferfish) hypothetical protein</fullName>
    </submittedName>
</protein>
<feature type="non-terminal residue" evidence="3">
    <location>
        <position position="273"/>
    </location>
</feature>
<evidence type="ECO:0000259" key="2">
    <source>
        <dbReference type="Pfam" id="PF01833"/>
    </source>
</evidence>
<dbReference type="GO" id="GO:0007399">
    <property type="term" value="P:nervous system development"/>
    <property type="evidence" value="ECO:0007669"/>
    <property type="project" value="UniProtKB-ARBA"/>
</dbReference>
<sequence>LACITVRLGERTAACVSTLTPPTSVCGAQQTQLCVSGTLRVVRAGAVPRTQDHGCESASGPRPLPSPRRHGETWFLSSLADLPPPGPLNGRILVTIKGSNMGVRKEDIKRITVAGVDCVHREDRYSVSTSVVCEIGPAKRVPPSDVPFEPTHAGVVEVLVEGGRSGMSEFNFTYRPVFGDVITCTTGRYSEQKLPSDPMAVRVNYGRDTTKEVASAFQYCENPKVSEYSPKASFVCGGRKIKVVGNGFDLIQRATMRVLPSTDEFSENTAPAE</sequence>
<dbReference type="GO" id="GO:0017154">
    <property type="term" value="F:semaphorin receptor activity"/>
    <property type="evidence" value="ECO:0007669"/>
    <property type="project" value="InterPro"/>
</dbReference>
<dbReference type="InterPro" id="IPR002909">
    <property type="entry name" value="IPT_dom"/>
</dbReference>
<dbReference type="InterPro" id="IPR014756">
    <property type="entry name" value="Ig_E-set"/>
</dbReference>
<dbReference type="GO" id="GO:0008360">
    <property type="term" value="P:regulation of cell shape"/>
    <property type="evidence" value="ECO:0007669"/>
    <property type="project" value="TreeGrafter"/>
</dbReference>
<dbReference type="EMBL" id="CAAE01004764">
    <property type="protein sequence ID" value="CAF88443.1"/>
    <property type="molecule type" value="Genomic_DNA"/>
</dbReference>
<gene>
    <name evidence="3" type="ORF">GSTENG00001771001</name>
</gene>
<dbReference type="GO" id="GO:0005886">
    <property type="term" value="C:plasma membrane"/>
    <property type="evidence" value="ECO:0007669"/>
    <property type="project" value="TreeGrafter"/>
</dbReference>
<dbReference type="SUPFAM" id="SSF81296">
    <property type="entry name" value="E set domains"/>
    <property type="match status" value="2"/>
</dbReference>
<dbReference type="PANTHER" id="PTHR22625">
    <property type="entry name" value="PLEXIN"/>
    <property type="match status" value="1"/>
</dbReference>
<reference evidence="3" key="2">
    <citation type="submission" date="2004-02" db="EMBL/GenBank/DDBJ databases">
        <authorList>
            <consortium name="Genoscope"/>
            <consortium name="Whitehead Institute Centre for Genome Research"/>
        </authorList>
    </citation>
    <scope>NUCLEOTIDE SEQUENCE</scope>
</reference>
<dbReference type="AlphaFoldDB" id="Q4TF89"/>
<dbReference type="OrthoDB" id="8946541at2759"/>
<feature type="domain" description="IPT/TIG" evidence="2">
    <location>
        <begin position="83"/>
        <end position="174"/>
    </location>
</feature>
<feature type="region of interest" description="Disordered" evidence="1">
    <location>
        <begin position="50"/>
        <end position="70"/>
    </location>
</feature>
<evidence type="ECO:0000313" key="3">
    <source>
        <dbReference type="EMBL" id="CAF88443.1"/>
    </source>
</evidence>
<dbReference type="InterPro" id="IPR013783">
    <property type="entry name" value="Ig-like_fold"/>
</dbReference>
<dbReference type="Gene3D" id="2.60.40.10">
    <property type="entry name" value="Immunoglobulins"/>
    <property type="match status" value="1"/>
</dbReference>
<proteinExistence type="predicted"/>
<reference evidence="3" key="1">
    <citation type="journal article" date="2004" name="Nature">
        <title>Genome duplication in the teleost fish Tetraodon nigroviridis reveals the early vertebrate proto-karyotype.</title>
        <authorList>
            <person name="Jaillon O."/>
            <person name="Aury J.-M."/>
            <person name="Brunet F."/>
            <person name="Petit J.-L."/>
            <person name="Stange-Thomann N."/>
            <person name="Mauceli E."/>
            <person name="Bouneau L."/>
            <person name="Fischer C."/>
            <person name="Ozouf-Costaz C."/>
            <person name="Bernot A."/>
            <person name="Nicaud S."/>
            <person name="Jaffe D."/>
            <person name="Fisher S."/>
            <person name="Lutfalla G."/>
            <person name="Dossat C."/>
            <person name="Segurens B."/>
            <person name="Dasilva C."/>
            <person name="Salanoubat M."/>
            <person name="Levy M."/>
            <person name="Boudet N."/>
            <person name="Castellano S."/>
            <person name="Anthouard V."/>
            <person name="Jubin C."/>
            <person name="Castelli V."/>
            <person name="Katinka M."/>
            <person name="Vacherie B."/>
            <person name="Biemont C."/>
            <person name="Skalli Z."/>
            <person name="Cattolico L."/>
            <person name="Poulain J."/>
            <person name="De Berardinis V."/>
            <person name="Cruaud C."/>
            <person name="Duprat S."/>
            <person name="Brottier P."/>
            <person name="Coutanceau J.-P."/>
            <person name="Gouzy J."/>
            <person name="Parra G."/>
            <person name="Lardier G."/>
            <person name="Chapple C."/>
            <person name="McKernan K.J."/>
            <person name="McEwan P."/>
            <person name="Bosak S."/>
            <person name="Kellis M."/>
            <person name="Volff J.-N."/>
            <person name="Guigo R."/>
            <person name="Zody M.C."/>
            <person name="Mesirov J."/>
            <person name="Lindblad-Toh K."/>
            <person name="Birren B."/>
            <person name="Nusbaum C."/>
            <person name="Kahn D."/>
            <person name="Robinson-Rechavi M."/>
            <person name="Laudet V."/>
            <person name="Schachter V."/>
            <person name="Quetier F."/>
            <person name="Saurin W."/>
            <person name="Scarpelli C."/>
            <person name="Wincker P."/>
            <person name="Lander E.S."/>
            <person name="Weissenbach J."/>
            <person name="Roest Crollius H."/>
        </authorList>
    </citation>
    <scope>NUCLEOTIDE SEQUENCE [LARGE SCALE GENOMIC DNA]</scope>
</reference>